<feature type="compositionally biased region" description="Polar residues" evidence="2">
    <location>
        <begin position="119"/>
        <end position="132"/>
    </location>
</feature>
<name>K3W551_GLOUD</name>
<dbReference type="GO" id="GO:0006310">
    <property type="term" value="P:DNA recombination"/>
    <property type="evidence" value="ECO:0007669"/>
    <property type="project" value="UniProtKB-KW"/>
</dbReference>
<reference evidence="4" key="3">
    <citation type="submission" date="2015-02" db="UniProtKB">
        <authorList>
            <consortium name="EnsemblProtists"/>
        </authorList>
    </citation>
    <scope>IDENTIFICATION</scope>
    <source>
        <strain evidence="4">DAOM BR144</strain>
    </source>
</reference>
<evidence type="ECO:0000256" key="1">
    <source>
        <dbReference type="RuleBase" id="RU363044"/>
    </source>
</evidence>
<comment type="catalytic activity">
    <reaction evidence="1">
        <text>ATP + H2O = ADP + phosphate + H(+)</text>
        <dbReference type="Rhea" id="RHEA:13065"/>
        <dbReference type="ChEBI" id="CHEBI:15377"/>
        <dbReference type="ChEBI" id="CHEBI:15378"/>
        <dbReference type="ChEBI" id="CHEBI:30616"/>
        <dbReference type="ChEBI" id="CHEBI:43474"/>
        <dbReference type="ChEBI" id="CHEBI:456216"/>
        <dbReference type="EC" id="5.6.2.3"/>
    </reaction>
</comment>
<organism evidence="4 5">
    <name type="scientific">Globisporangium ultimum (strain ATCC 200006 / CBS 805.95 / DAOM BR144)</name>
    <name type="common">Pythium ultimum</name>
    <dbReference type="NCBI Taxonomy" id="431595"/>
    <lineage>
        <taxon>Eukaryota</taxon>
        <taxon>Sar</taxon>
        <taxon>Stramenopiles</taxon>
        <taxon>Oomycota</taxon>
        <taxon>Peronosporomycetes</taxon>
        <taxon>Pythiales</taxon>
        <taxon>Pythiaceae</taxon>
        <taxon>Globisporangium</taxon>
    </lineage>
</organism>
<keyword evidence="1" id="KW-0378">Hydrolase</keyword>
<feature type="domain" description="AAA+ ATPase" evidence="3">
    <location>
        <begin position="217"/>
        <end position="373"/>
    </location>
</feature>
<dbReference type="Gene3D" id="3.40.50.300">
    <property type="entry name" value="P-loop containing nucleotide triphosphate hydrolases"/>
    <property type="match status" value="2"/>
</dbReference>
<keyword evidence="1" id="KW-0067">ATP-binding</keyword>
<reference evidence="5" key="2">
    <citation type="submission" date="2010-04" db="EMBL/GenBank/DDBJ databases">
        <authorList>
            <person name="Buell R."/>
            <person name="Hamilton J."/>
            <person name="Hostetler J."/>
        </authorList>
    </citation>
    <scope>NUCLEOTIDE SEQUENCE [LARGE SCALE GENOMIC DNA]</scope>
    <source>
        <strain evidence="5">DAOM:BR144</strain>
    </source>
</reference>
<accession>K3W551</accession>
<feature type="region of interest" description="Disordered" evidence="2">
    <location>
        <begin position="114"/>
        <end position="181"/>
    </location>
</feature>
<dbReference type="GO" id="GO:0005524">
    <property type="term" value="F:ATP binding"/>
    <property type="evidence" value="ECO:0007669"/>
    <property type="project" value="UniProtKB-KW"/>
</dbReference>
<feature type="compositionally biased region" description="Basic and acidic residues" evidence="2">
    <location>
        <begin position="137"/>
        <end position="158"/>
    </location>
</feature>
<keyword evidence="1" id="KW-0233">DNA recombination</keyword>
<dbReference type="HOGENOM" id="CLU_001613_7_1_1"/>
<reference evidence="5" key="1">
    <citation type="journal article" date="2010" name="Genome Biol.">
        <title>Genome sequence of the necrotrophic plant pathogen Pythium ultimum reveals original pathogenicity mechanisms and effector repertoire.</title>
        <authorList>
            <person name="Levesque C.A."/>
            <person name="Brouwer H."/>
            <person name="Cano L."/>
            <person name="Hamilton J.P."/>
            <person name="Holt C."/>
            <person name="Huitema E."/>
            <person name="Raffaele S."/>
            <person name="Robideau G.P."/>
            <person name="Thines M."/>
            <person name="Win J."/>
            <person name="Zerillo M.M."/>
            <person name="Beakes G.W."/>
            <person name="Boore J.L."/>
            <person name="Busam D."/>
            <person name="Dumas B."/>
            <person name="Ferriera S."/>
            <person name="Fuerstenberg S.I."/>
            <person name="Gachon C.M."/>
            <person name="Gaulin E."/>
            <person name="Govers F."/>
            <person name="Grenville-Briggs L."/>
            <person name="Horner N."/>
            <person name="Hostetler J."/>
            <person name="Jiang R.H."/>
            <person name="Johnson J."/>
            <person name="Krajaejun T."/>
            <person name="Lin H."/>
            <person name="Meijer H.J."/>
            <person name="Moore B."/>
            <person name="Morris P."/>
            <person name="Phuntmart V."/>
            <person name="Puiu D."/>
            <person name="Shetty J."/>
            <person name="Stajich J.E."/>
            <person name="Tripathy S."/>
            <person name="Wawra S."/>
            <person name="van West P."/>
            <person name="Whitty B.R."/>
            <person name="Coutinho P.M."/>
            <person name="Henrissat B."/>
            <person name="Martin F."/>
            <person name="Thomas P.D."/>
            <person name="Tyler B.M."/>
            <person name="De Vries R.P."/>
            <person name="Kamoun S."/>
            <person name="Yandell M."/>
            <person name="Tisserat N."/>
            <person name="Buell C.R."/>
        </authorList>
    </citation>
    <scope>NUCLEOTIDE SEQUENCE</scope>
    <source>
        <strain evidence="5">DAOM:BR144</strain>
    </source>
</reference>
<dbReference type="SMART" id="SM00382">
    <property type="entry name" value="AAA"/>
    <property type="match status" value="1"/>
</dbReference>
<dbReference type="InterPro" id="IPR003593">
    <property type="entry name" value="AAA+_ATPase"/>
</dbReference>
<dbReference type="GO" id="GO:0043139">
    <property type="term" value="F:5'-3' DNA helicase activity"/>
    <property type="evidence" value="ECO:0007669"/>
    <property type="project" value="UniProtKB-EC"/>
</dbReference>
<keyword evidence="1" id="KW-0234">DNA repair</keyword>
<dbReference type="InParanoid" id="K3W551"/>
<evidence type="ECO:0000313" key="4">
    <source>
        <dbReference type="EnsemblProtists" id="PYU1_T000092"/>
    </source>
</evidence>
<dbReference type="EnsemblProtists" id="PYU1_T000092">
    <property type="protein sequence ID" value="PYU1_T000092"/>
    <property type="gene ID" value="PYU1_G000092"/>
</dbReference>
<dbReference type="AlphaFoldDB" id="K3W551"/>
<dbReference type="InterPro" id="IPR051055">
    <property type="entry name" value="PIF1_helicase"/>
</dbReference>
<keyword evidence="1" id="KW-0547">Nucleotide-binding</keyword>
<comment type="cofactor">
    <cofactor evidence="1">
        <name>Mg(2+)</name>
        <dbReference type="ChEBI" id="CHEBI:18420"/>
    </cofactor>
</comment>
<dbReference type="CDD" id="cd18809">
    <property type="entry name" value="SF1_C_RecD"/>
    <property type="match status" value="1"/>
</dbReference>
<dbReference type="STRING" id="431595.K3W551"/>
<keyword evidence="5" id="KW-1185">Reference proteome</keyword>
<proteinExistence type="inferred from homology"/>
<dbReference type="PANTHER" id="PTHR47642">
    <property type="entry name" value="ATP-DEPENDENT DNA HELICASE"/>
    <property type="match status" value="1"/>
</dbReference>
<dbReference type="InterPro" id="IPR010285">
    <property type="entry name" value="DNA_helicase_pif1-like_DEAD"/>
</dbReference>
<evidence type="ECO:0000259" key="3">
    <source>
        <dbReference type="SMART" id="SM00382"/>
    </source>
</evidence>
<evidence type="ECO:0000313" key="5">
    <source>
        <dbReference type="Proteomes" id="UP000019132"/>
    </source>
</evidence>
<dbReference type="CDD" id="cd18037">
    <property type="entry name" value="DEXSc_Pif1_like"/>
    <property type="match status" value="1"/>
</dbReference>
<dbReference type="EC" id="5.6.2.3" evidence="1"/>
<keyword evidence="1" id="KW-0347">Helicase</keyword>
<dbReference type="EMBL" id="GL376636">
    <property type="status" value="NOT_ANNOTATED_CDS"/>
    <property type="molecule type" value="Genomic_DNA"/>
</dbReference>
<dbReference type="GO" id="GO:0016887">
    <property type="term" value="F:ATP hydrolysis activity"/>
    <property type="evidence" value="ECO:0007669"/>
    <property type="project" value="RHEA"/>
</dbReference>
<dbReference type="Pfam" id="PF05970">
    <property type="entry name" value="PIF1"/>
    <property type="match status" value="1"/>
</dbReference>
<dbReference type="OMA" id="SSAWESC"/>
<dbReference type="GO" id="GO:0006281">
    <property type="term" value="P:DNA repair"/>
    <property type="evidence" value="ECO:0007669"/>
    <property type="project" value="UniProtKB-KW"/>
</dbReference>
<evidence type="ECO:0000256" key="2">
    <source>
        <dbReference type="SAM" id="MobiDB-lite"/>
    </source>
</evidence>
<dbReference type="InterPro" id="IPR027417">
    <property type="entry name" value="P-loop_NTPase"/>
</dbReference>
<dbReference type="SUPFAM" id="SSF52540">
    <property type="entry name" value="P-loop containing nucleoside triphosphate hydrolases"/>
    <property type="match status" value="2"/>
</dbReference>
<dbReference type="eggNOG" id="KOG0987">
    <property type="taxonomic scope" value="Eukaryota"/>
</dbReference>
<keyword evidence="1" id="KW-0227">DNA damage</keyword>
<dbReference type="Proteomes" id="UP000019132">
    <property type="component" value="Unassembled WGS sequence"/>
</dbReference>
<dbReference type="PANTHER" id="PTHR47642:SF7">
    <property type="entry name" value="ATP-DEPENDENT DNA HELICASE PIF1"/>
    <property type="match status" value="1"/>
</dbReference>
<sequence>MSAAAVAVHCELEFQVANAHTGRNMCTTACKRTVIIKRRGGLEVVSENPPMRKALKMQEQKYEVYSSHVNHGKLTFITRDGPRMYQYNFRGGEPAEIESIFAFTIRMGAISKTPRARVPTTSALQQPPTYSSLLRKRQAERAPEPEYHTPRRALRDVSNEIGSPESSRTRRIGATQYERTRKTRRVLAHNKQPSVQQQQQDRQLTREQQQIMTMIAQKRNVFFTGSAGTGKSFLLQHILKKGLQKTNGRVYATATTGIAAYNIGGMTLHHFAGLDTRPNAKRDDLLRQIQQKKDALMRWRDVEMLVIDEISMLDGGLFDDLEALARHIRRDNRFFGGIQLVLSGDFFQLPPVSRDRNSVTLCFESAAWRKGIDHIMVLKEVFRQTNQEFVRILDAFRVGKPTNDMIATLNKRYTPTDDQSDWTAIHIFTHNNDVLQTINPASGLVNGSRGIIQGFTPQTNLPIVRFSNGSTEIIQHEEFTVRVADTVLAARRQLPLTLAWAISIHKSQGLSFDSAVLDLSRVFEYGQAYVALSRVRSLEGLRLRSRLRNTSSSKDLVLANARVLRFYQQIDDGADE</sequence>
<dbReference type="GO" id="GO:0000723">
    <property type="term" value="P:telomere maintenance"/>
    <property type="evidence" value="ECO:0007669"/>
    <property type="project" value="InterPro"/>
</dbReference>
<dbReference type="VEuPathDB" id="FungiDB:PYU1_G000092"/>
<protein>
    <recommendedName>
        <fullName evidence="1">ATP-dependent DNA helicase</fullName>
        <ecNumber evidence="1">5.6.2.3</ecNumber>
    </recommendedName>
</protein>
<comment type="similarity">
    <text evidence="1">Belongs to the helicase family.</text>
</comment>